<gene>
    <name evidence="1" type="ORF">I4W93_004920</name>
</gene>
<protein>
    <submittedName>
        <fullName evidence="1">Uncharacterized protein</fullName>
    </submittedName>
</protein>
<reference evidence="1 2" key="1">
    <citation type="submission" date="2021-08" db="EMBL/GenBank/DDBJ databases">
        <title>Rheinheimera aquimaris sp. nov., isolated from seawater of the East Sea in Korea.</title>
        <authorList>
            <person name="Kim K.H."/>
            <person name="Wenting R."/>
            <person name="Kim K.R."/>
            <person name="Jeon C.O."/>
        </authorList>
    </citation>
    <scope>NUCLEOTIDE SEQUENCE [LARGE SCALE GENOMIC DNA]</scope>
    <source>
        <strain evidence="1 2">MA-13</strain>
    </source>
</reference>
<dbReference type="RefSeq" id="WP_205310497.1">
    <property type="nucleotide sequence ID" value="NZ_JAERPS020000001.1"/>
</dbReference>
<comment type="caution">
    <text evidence="1">The sequence shown here is derived from an EMBL/GenBank/DDBJ whole genome shotgun (WGS) entry which is preliminary data.</text>
</comment>
<evidence type="ECO:0000313" key="2">
    <source>
        <dbReference type="Proteomes" id="UP000663814"/>
    </source>
</evidence>
<organism evidence="1 2">
    <name type="scientific">Rheinheimera maricola</name>
    <dbReference type="NCBI Taxonomy" id="2793282"/>
    <lineage>
        <taxon>Bacteria</taxon>
        <taxon>Pseudomonadati</taxon>
        <taxon>Pseudomonadota</taxon>
        <taxon>Gammaproteobacteria</taxon>
        <taxon>Chromatiales</taxon>
        <taxon>Chromatiaceae</taxon>
        <taxon>Rheinheimera</taxon>
    </lineage>
</organism>
<dbReference type="EMBL" id="JAERPS020000001">
    <property type="protein sequence ID" value="MBZ9610928.1"/>
    <property type="molecule type" value="Genomic_DNA"/>
</dbReference>
<sequence>MIKKVSEKQTNLPQSYELLEQKTSASHSPTVLKTLFTLLNQEGFIDERWYREHRNLQEQWYPKSLAVLLKYRRFEAVPESEFAAVLPNGVMCLLNAFIWHEKRFIKNNYFCNLMDSSVIVDQLSKSLQALQLQVKSVNCTEVAGTSYDLLLQIQLTAKSYSVVFTPNNSSWPPLVCQLIQQIMFEQTGLLTLHVVNGPEKSLVFISAELALALEQFRLASIHKQRNLIARWLSSVGVYRR</sequence>
<evidence type="ECO:0000313" key="1">
    <source>
        <dbReference type="EMBL" id="MBZ9610928.1"/>
    </source>
</evidence>
<name>A0ABS7X5V5_9GAMM</name>
<accession>A0ABS7X5V5</accession>
<proteinExistence type="predicted"/>
<dbReference type="Proteomes" id="UP000663814">
    <property type="component" value="Unassembled WGS sequence"/>
</dbReference>
<keyword evidence="2" id="KW-1185">Reference proteome</keyword>